<reference evidence="2" key="1">
    <citation type="submission" date="2020-07" db="EMBL/GenBank/DDBJ databases">
        <title>The High-quality genome of the commercially important snow crab, Chionoecetes opilio.</title>
        <authorList>
            <person name="Jeong J.-H."/>
            <person name="Ryu S."/>
        </authorList>
    </citation>
    <scope>NUCLEOTIDE SEQUENCE</scope>
    <source>
        <strain evidence="2">MADBK_172401_WGS</strain>
        <tissue evidence="2">Digestive gland</tissue>
    </source>
</reference>
<proteinExistence type="predicted"/>
<evidence type="ECO:0000313" key="3">
    <source>
        <dbReference type="Proteomes" id="UP000770661"/>
    </source>
</evidence>
<dbReference type="Proteomes" id="UP000770661">
    <property type="component" value="Unassembled WGS sequence"/>
</dbReference>
<keyword evidence="3" id="KW-1185">Reference proteome</keyword>
<evidence type="ECO:0000256" key="1">
    <source>
        <dbReference type="SAM" id="MobiDB-lite"/>
    </source>
</evidence>
<evidence type="ECO:0000313" key="2">
    <source>
        <dbReference type="EMBL" id="KAG0720658.1"/>
    </source>
</evidence>
<sequence length="245" mass="26478">MVVSRAPAAGPAVEGRLQFGGVPLPLQEAVKILGVEVDRVLRFDGHIKHIAKKASQGLCPLCRGNGVASFLDWGGEALALQRPDTPLLRVRRPLLERVQTRTLGGWKHPASSPATGGCCRTPQPSAEPGSPLGTHGTPQGRRCALVSTSKVQECHTWLGYDSLRESPHEARERCSPVMTQWRCRIPFPCQPAPTHLCGPRLQDVEHFHGRCSSHLGDEHTKCKVGGQSVETVKVHPAEASDSVTP</sequence>
<name>A0A8J4Y5N7_CHIOP</name>
<dbReference type="EMBL" id="JACEEZ010012464">
    <property type="protein sequence ID" value="KAG0720658.1"/>
    <property type="molecule type" value="Genomic_DNA"/>
</dbReference>
<dbReference type="AlphaFoldDB" id="A0A8J4Y5N7"/>
<organism evidence="2 3">
    <name type="scientific">Chionoecetes opilio</name>
    <name type="common">Atlantic snow crab</name>
    <name type="synonym">Cancer opilio</name>
    <dbReference type="NCBI Taxonomy" id="41210"/>
    <lineage>
        <taxon>Eukaryota</taxon>
        <taxon>Metazoa</taxon>
        <taxon>Ecdysozoa</taxon>
        <taxon>Arthropoda</taxon>
        <taxon>Crustacea</taxon>
        <taxon>Multicrustacea</taxon>
        <taxon>Malacostraca</taxon>
        <taxon>Eumalacostraca</taxon>
        <taxon>Eucarida</taxon>
        <taxon>Decapoda</taxon>
        <taxon>Pleocyemata</taxon>
        <taxon>Brachyura</taxon>
        <taxon>Eubrachyura</taxon>
        <taxon>Majoidea</taxon>
        <taxon>Majidae</taxon>
        <taxon>Chionoecetes</taxon>
    </lineage>
</organism>
<feature type="region of interest" description="Disordered" evidence="1">
    <location>
        <begin position="105"/>
        <end position="140"/>
    </location>
</feature>
<accession>A0A8J4Y5N7</accession>
<comment type="caution">
    <text evidence="2">The sequence shown here is derived from an EMBL/GenBank/DDBJ whole genome shotgun (WGS) entry which is preliminary data.</text>
</comment>
<gene>
    <name evidence="2" type="ORF">GWK47_048072</name>
</gene>
<protein>
    <submittedName>
        <fullName evidence="2">Uncharacterized protein</fullName>
    </submittedName>
</protein>
<dbReference type="OrthoDB" id="411871at2759"/>